<dbReference type="Proteomes" id="UP000660668">
    <property type="component" value="Unassembled WGS sequence"/>
</dbReference>
<evidence type="ECO:0000313" key="1">
    <source>
        <dbReference type="EMBL" id="MBF4766822.1"/>
    </source>
</evidence>
<gene>
    <name evidence="1" type="ORF">ISU10_03450</name>
</gene>
<dbReference type="InterPro" id="IPR035986">
    <property type="entry name" value="PKD_dom_sf"/>
</dbReference>
<dbReference type="EMBL" id="JADKPO010000003">
    <property type="protein sequence ID" value="MBF4766822.1"/>
    <property type="molecule type" value="Genomic_DNA"/>
</dbReference>
<evidence type="ECO:0000313" key="2">
    <source>
        <dbReference type="Proteomes" id="UP000660668"/>
    </source>
</evidence>
<dbReference type="GO" id="GO:0005975">
    <property type="term" value="P:carbohydrate metabolic process"/>
    <property type="evidence" value="ECO:0007669"/>
    <property type="project" value="UniProtKB-ARBA"/>
</dbReference>
<sequence>MALVPAGQASALAADEYCTLGSEGLTDCVSYLVDPEPGSATLLKPEAYASMTPAQATAFRNLEADAVRATLFLYQLPASDAPYVHAWARDDVTGMLHKRILKAAQTRPAERTADENQAMSWLGERMMARARKAILQEGEEYARWAGLDVERYWAMVRDGASKAALTDFFSQTPRDMDGPTRSTSTGGYCVYRPPAGYLNDYDPSKIQSCNLPCTNGFSCEPFVPVEDFAVWGAARVRAYDEARNQRLSLDGAQMLLTSSRLGSVAWHLREDLRSRQDLARWLVETYKAEEDAMAVLADDIADAADGLSYEEAFDLPEFKLQDAVQELFQTGIDDGAEAAIKDSHMLTFFQGSVDDDVLNRTSLGVTQVLEDLGKYQARMIKLANKILLSSAGLLADTIITAVTTLIDASFFLAAQEELPGRIAGQVVYARDTKPDFRDWVVVPSALNGNLNAVRLELLDALAPNPASWPVKAAHAADPRFLVRDLDGSHGTQTSTLDLARVVADRWTPSWTRVSGRWAIGRWFDANVGPEVHSLDIQYTNHDLQPRLAWLMPHEDGHYSFFSMPPGLMGSDRSTCLVDGTCEESDELRYMDSNGLPKVARLEVPRPATGDVQVSTTAPSPGLIVKFTGGSFAPGGAQGTLTYKWRFQREGCAGITGCVTWYDGQQVPSYAPAVSGYTATKAWTNPGTYQVEVTVTDAMGRKAVKTLAVRVG</sequence>
<dbReference type="InterPro" id="IPR013783">
    <property type="entry name" value="Ig-like_fold"/>
</dbReference>
<dbReference type="AlphaFoldDB" id="A0A930VLM9"/>
<organism evidence="1 2">
    <name type="scientific">Nocardioides agariphilus</name>
    <dbReference type="NCBI Taxonomy" id="433664"/>
    <lineage>
        <taxon>Bacteria</taxon>
        <taxon>Bacillati</taxon>
        <taxon>Actinomycetota</taxon>
        <taxon>Actinomycetes</taxon>
        <taxon>Propionibacteriales</taxon>
        <taxon>Nocardioidaceae</taxon>
        <taxon>Nocardioides</taxon>
    </lineage>
</organism>
<proteinExistence type="predicted"/>
<reference evidence="1" key="1">
    <citation type="submission" date="2020-11" db="EMBL/GenBank/DDBJ databases">
        <title>Nocardioides cynanchi sp. nov., isolated from soil of rhizosphere of Cynanchum wilfordii.</title>
        <authorList>
            <person name="Lee J.-S."/>
            <person name="Suh M.K."/>
            <person name="Kim J.-S."/>
        </authorList>
    </citation>
    <scope>NUCLEOTIDE SEQUENCE</scope>
    <source>
        <strain evidence="1">KCTC 19276</strain>
    </source>
</reference>
<comment type="caution">
    <text evidence="1">The sequence shown here is derived from an EMBL/GenBank/DDBJ whole genome shotgun (WGS) entry which is preliminary data.</text>
</comment>
<dbReference type="CDD" id="cd00146">
    <property type="entry name" value="PKD"/>
    <property type="match status" value="1"/>
</dbReference>
<accession>A0A930VLM9</accession>
<dbReference type="SUPFAM" id="SSF49299">
    <property type="entry name" value="PKD domain"/>
    <property type="match status" value="1"/>
</dbReference>
<name>A0A930VLM9_9ACTN</name>
<protein>
    <submittedName>
        <fullName evidence="1">PKD domain-containing protein</fullName>
    </submittedName>
</protein>
<dbReference type="RefSeq" id="WP_194694969.1">
    <property type="nucleotide sequence ID" value="NZ_JADKPO010000003.1"/>
</dbReference>
<dbReference type="Gene3D" id="2.60.40.10">
    <property type="entry name" value="Immunoglobulins"/>
    <property type="match status" value="1"/>
</dbReference>
<keyword evidence="2" id="KW-1185">Reference proteome</keyword>